<evidence type="ECO:0000313" key="4">
    <source>
        <dbReference type="EMBL" id="PIP24916.1"/>
    </source>
</evidence>
<dbReference type="PANTHER" id="PTHR30121">
    <property type="entry name" value="UNCHARACTERIZED PROTEIN YJGR-RELATED"/>
    <property type="match status" value="1"/>
</dbReference>
<dbReference type="InterPro" id="IPR026363">
    <property type="entry name" value="CxxC-x17-CxxC_dom"/>
</dbReference>
<evidence type="ECO:0000313" key="5">
    <source>
        <dbReference type="Proteomes" id="UP000228681"/>
    </source>
</evidence>
<dbReference type="InterPro" id="IPR051162">
    <property type="entry name" value="T4SS_component"/>
</dbReference>
<comment type="caution">
    <text evidence="4">The sequence shown here is derived from an EMBL/GenBank/DDBJ whole genome shotgun (WGS) entry which is preliminary data.</text>
</comment>
<protein>
    <submittedName>
        <fullName evidence="4">Uncharacterized protein</fullName>
    </submittedName>
</protein>
<accession>A0A2G9Z094</accession>
<evidence type="ECO:0000259" key="2">
    <source>
        <dbReference type="Pfam" id="PF10412"/>
    </source>
</evidence>
<proteinExistence type="predicted"/>
<dbReference type="InterPro" id="IPR027417">
    <property type="entry name" value="P-loop_NTPase"/>
</dbReference>
<feature type="domain" description="Type IV secretion system coupling protein TraD DNA-binding" evidence="2">
    <location>
        <begin position="27"/>
        <end position="340"/>
    </location>
</feature>
<reference evidence="4 5" key="1">
    <citation type="submission" date="2017-09" db="EMBL/GenBank/DDBJ databases">
        <title>Depth-based differentiation of microbial function through sediment-hosted aquifers and enrichment of novel symbionts in the deep terrestrial subsurface.</title>
        <authorList>
            <person name="Probst A.J."/>
            <person name="Ladd B."/>
            <person name="Jarett J.K."/>
            <person name="Geller-Mcgrath D.E."/>
            <person name="Sieber C.M."/>
            <person name="Emerson J.B."/>
            <person name="Anantharaman K."/>
            <person name="Thomas B.C."/>
            <person name="Malmstrom R."/>
            <person name="Stieglmeier M."/>
            <person name="Klingl A."/>
            <person name="Woyke T."/>
            <person name="Ryan C.M."/>
            <person name="Banfield J.F."/>
        </authorList>
    </citation>
    <scope>NUCLEOTIDE SEQUENCE [LARGE SCALE GENOMIC DNA]</scope>
    <source>
        <strain evidence="4">CG23_combo_of_CG06-09_8_20_14_all_36_12</strain>
    </source>
</reference>
<dbReference type="Gene3D" id="3.40.50.300">
    <property type="entry name" value="P-loop containing nucleotide triphosphate hydrolases"/>
    <property type="match status" value="2"/>
</dbReference>
<evidence type="ECO:0000256" key="1">
    <source>
        <dbReference type="SAM" id="MobiDB-lite"/>
    </source>
</evidence>
<feature type="domain" description="CxxC-x17-CxxC" evidence="3">
    <location>
        <begin position="442"/>
        <end position="476"/>
    </location>
</feature>
<dbReference type="PANTHER" id="PTHR30121:SF11">
    <property type="entry name" value="AAA+ ATPASE DOMAIN-CONTAINING PROTEIN"/>
    <property type="match status" value="1"/>
</dbReference>
<sequence length="588" mass="67265">MFNLMNEITFFAETTFRNQRKRFGIKTDDRRRHIYLVGKTGMGKTVMLENMVIQDIERGYGVGVVDPHGEFAEKMLDFVPANRINDVIYFNPADLSYPIAFNIMEKVDPEHRHLIAAGILEVFKKIWPDVWSARMEYILNNCILALLEYSGSTLLGINRMLADPEYRKKVVDNITDPVIRAFWVQEYASYTQRYEVEAKAAIQNKVGQFISASLIRNIIGQVKSSFDMRKVMDEGKILIMNLSKGKIGEENSRLLGALMITKLQLAAMSRVDIPEEKRPDFYLYVDEFQNFATESFVNILSEARKYRLALVLAHQYIAQMEETVRDAVFGNVGTLITFRVGAEDAEFLERELLPEFTANDLVNLAKYNIYLKLMIDGVAGQPFSAETLLPWQKPEVSNREKIIKVSQERYGTSRKIIEDKISRWSGVLETPTTPSLSTQQVLYDARCVQCGKWTKVIFPPDGKRPVYCKSCLKKARPASRGEVGVKPKDYYPPTALQSQPTRPKKEEIFSPATKAFEALPTISLKEAVEREPIPFSSSKKEKKKKEINIEELKEVLEESLKEETKEQKDKKSPAQKGELKPGETVKFE</sequence>
<gene>
    <name evidence="4" type="ORF">COX34_01595</name>
</gene>
<organism evidence="4 5">
    <name type="scientific">Candidatus Nealsonbacteria bacterium CG23_combo_of_CG06-09_8_20_14_all_36_12</name>
    <dbReference type="NCBI Taxonomy" id="1974718"/>
    <lineage>
        <taxon>Bacteria</taxon>
        <taxon>Candidatus Nealsoniibacteriota</taxon>
    </lineage>
</organism>
<dbReference type="CDD" id="cd01127">
    <property type="entry name" value="TrwB_TraG_TraD_VirD4"/>
    <property type="match status" value="1"/>
</dbReference>
<dbReference type="AlphaFoldDB" id="A0A2G9Z094"/>
<dbReference type="Proteomes" id="UP000228681">
    <property type="component" value="Unassembled WGS sequence"/>
</dbReference>
<dbReference type="Pfam" id="PF10412">
    <property type="entry name" value="TrwB_AAD_bind"/>
    <property type="match status" value="1"/>
</dbReference>
<evidence type="ECO:0000259" key="3">
    <source>
        <dbReference type="Pfam" id="PF23477"/>
    </source>
</evidence>
<dbReference type="SUPFAM" id="SSF52540">
    <property type="entry name" value="P-loop containing nucleoside triphosphate hydrolases"/>
    <property type="match status" value="1"/>
</dbReference>
<dbReference type="NCBIfam" id="TIGR04272">
    <property type="entry name" value="cxxc_cxxc_Mbark"/>
    <property type="match status" value="1"/>
</dbReference>
<dbReference type="EMBL" id="PCRS01000025">
    <property type="protein sequence ID" value="PIP24916.1"/>
    <property type="molecule type" value="Genomic_DNA"/>
</dbReference>
<feature type="region of interest" description="Disordered" evidence="1">
    <location>
        <begin position="557"/>
        <end position="588"/>
    </location>
</feature>
<name>A0A2G9Z094_9BACT</name>
<feature type="region of interest" description="Disordered" evidence="1">
    <location>
        <begin position="482"/>
        <end position="510"/>
    </location>
</feature>
<dbReference type="Pfam" id="PF23477">
    <property type="entry name" value="zf_Tbcl_2"/>
    <property type="match status" value="1"/>
</dbReference>
<dbReference type="InterPro" id="IPR019476">
    <property type="entry name" value="T4SS_TraD_DNA-bd"/>
</dbReference>